<dbReference type="GO" id="GO:0005524">
    <property type="term" value="F:ATP binding"/>
    <property type="evidence" value="ECO:0007669"/>
    <property type="project" value="UniProtKB-KW"/>
</dbReference>
<comment type="subcellular location">
    <subcellularLocation>
        <location evidence="2">Chromosome</location>
    </subcellularLocation>
    <subcellularLocation>
        <location evidence="1">Nucleus</location>
    </subcellularLocation>
</comment>
<gene>
    <name evidence="15" type="ORF">BDY21DRAFT_338027</name>
</gene>
<evidence type="ECO:0000256" key="1">
    <source>
        <dbReference type="ARBA" id="ARBA00004123"/>
    </source>
</evidence>
<feature type="coiled-coil region" evidence="12">
    <location>
        <begin position="849"/>
        <end position="932"/>
    </location>
</feature>
<evidence type="ECO:0000256" key="12">
    <source>
        <dbReference type="SAM" id="Coils"/>
    </source>
</evidence>
<dbReference type="GO" id="GO:0005634">
    <property type="term" value="C:nucleus"/>
    <property type="evidence" value="ECO:0007669"/>
    <property type="project" value="UniProtKB-SubCell"/>
</dbReference>
<evidence type="ECO:0000313" key="16">
    <source>
        <dbReference type="Proteomes" id="UP000799766"/>
    </source>
</evidence>
<keyword evidence="7" id="KW-0067">ATP-binding</keyword>
<evidence type="ECO:0000256" key="13">
    <source>
        <dbReference type="SAM" id="MobiDB-lite"/>
    </source>
</evidence>
<sequence length="1196" mass="136550">MAPARVSKRARVTTDEELYGVPEDYDNESVADDSRRDSRKRARLSRATTADGDAETVVDDTNDDVSVSESTEDDDTSTVTGPPVTNGAAPNVVAVQDPVPSTQALIRDYETLRDANFEDLQYEQEDRERVQRFLEMKLRRERDRQNTPAEAGIIEEVRCYNFMCHAKLQVKLGPLINFIIGHNGSGKSAVLTALTLCLGGKATSTNRGQSLKSFIKEGQDSATLSVQIKNEGSAAYKPDEYGRAVIVERHFTTSGASSFKVKNAAGKIVSNKKQELDDILDHFVLQLENPMNVLTQDMARQFLHSSSAAEKYKFFIKGTNLQQLDNDYRLIVERLETLEMKTDRQREDIKVHEQNAREAQRKLDIALRHEGLRAKINEVCNRMAWKQVSEQAARLAQLENETTGYETNVERLRDTVDAKTTQLESNETNSDQANQIVEQLREQLAQPSAALRRAQDDLNDNHVQRRELLQNERQLRDEINASTREIQGYEWEFEAERNRQESANGPENARMMAVIQEAKERRDALDAQKKDIERSFARLDRAVNEADLALRQSKPQVREQRDKVHAKKTQIRNLGQGRDNWHSAYFANMQNLLAAIEREAQHFYKKPVGPIGRHVTLLKPRWSSVLEKSFGAALNAFLVTSKEDQTKLSELMRRTNCEAPIFISDPRPIDTSANEPAADLLTWDRALRIDNPLVRKQLVIANGIEQTVLIENRSDAMDFMTRGQRPVNVRQCYCFQDGSSSEGIRIGFTSSGQETTSPIEAWRKNPRMQTNIQDRIKAEEEVLAQLMHEMVELETREQELGEARKQAVQQREGQIHRFKKVEVDHQCAAEEADRLVDELDASAPRAGMLETLQDQINTAKDSKRIAENQFQEMIQAKDELREAKRQLEEQVEAARVEVEEAQQRLAKAEQRLERLERKRVDAVCEKNKAIDDLRAAETELAEHQGICEQQAEVVRDFEQKASNICPRVPIAEDCPSAEELHQMYITMEGELRNSHANLGGTREELAACALEMKGVFDKAKRDLESTVSQAQRYKMSLQDRQDRWRKFRRFISNRAKVLFQYLLSERTFRGELEILHSLKELRLKIEPDITRESDRGREAKTLSGGEKSFSTICLLLALWEAMGSPIRCLDEFDVFMDSVNRDVSMKMIIQASRRSVSRQYIFITPQSMSNQSFGNDVKIIKMSDPERGQTTLPFGS</sequence>
<dbReference type="GO" id="GO:0003684">
    <property type="term" value="F:damaged DNA binding"/>
    <property type="evidence" value="ECO:0007669"/>
    <property type="project" value="TreeGrafter"/>
</dbReference>
<feature type="region of interest" description="Disordered" evidence="13">
    <location>
        <begin position="1"/>
        <end position="90"/>
    </location>
</feature>
<evidence type="ECO:0000256" key="10">
    <source>
        <dbReference type="ARBA" id="ARBA00023204"/>
    </source>
</evidence>
<evidence type="ECO:0000256" key="8">
    <source>
        <dbReference type="ARBA" id="ARBA00023054"/>
    </source>
</evidence>
<keyword evidence="4" id="KW-0158">Chromosome</keyword>
<dbReference type="AlphaFoldDB" id="A0A6A6P7E8"/>
<evidence type="ECO:0000256" key="11">
    <source>
        <dbReference type="ARBA" id="ARBA00023242"/>
    </source>
</evidence>
<keyword evidence="11" id="KW-0539">Nucleus</keyword>
<keyword evidence="5" id="KW-0547">Nucleotide-binding</keyword>
<dbReference type="Gene3D" id="3.40.50.300">
    <property type="entry name" value="P-loop containing nucleotide triphosphate hydrolases"/>
    <property type="match status" value="2"/>
</dbReference>
<reference evidence="15" key="1">
    <citation type="journal article" date="2020" name="Stud. Mycol.">
        <title>101 Dothideomycetes genomes: a test case for predicting lifestyles and emergence of pathogens.</title>
        <authorList>
            <person name="Haridas S."/>
            <person name="Albert R."/>
            <person name="Binder M."/>
            <person name="Bloem J."/>
            <person name="Labutti K."/>
            <person name="Salamov A."/>
            <person name="Andreopoulos B."/>
            <person name="Baker S."/>
            <person name="Barry K."/>
            <person name="Bills G."/>
            <person name="Bluhm B."/>
            <person name="Cannon C."/>
            <person name="Castanera R."/>
            <person name="Culley D."/>
            <person name="Daum C."/>
            <person name="Ezra D."/>
            <person name="Gonzalez J."/>
            <person name="Henrissat B."/>
            <person name="Kuo A."/>
            <person name="Liang C."/>
            <person name="Lipzen A."/>
            <person name="Lutzoni F."/>
            <person name="Magnuson J."/>
            <person name="Mondo S."/>
            <person name="Nolan M."/>
            <person name="Ohm R."/>
            <person name="Pangilinan J."/>
            <person name="Park H.-J."/>
            <person name="Ramirez L."/>
            <person name="Alfaro M."/>
            <person name="Sun H."/>
            <person name="Tritt A."/>
            <person name="Yoshinaga Y."/>
            <person name="Zwiers L.-H."/>
            <person name="Turgeon B."/>
            <person name="Goodwin S."/>
            <person name="Spatafora J."/>
            <person name="Crous P."/>
            <person name="Grigoriev I."/>
        </authorList>
    </citation>
    <scope>NUCLEOTIDE SEQUENCE</scope>
    <source>
        <strain evidence="15">ATCC 16933</strain>
    </source>
</reference>
<feature type="domain" description="RecF/RecN/SMC N-terminal" evidence="14">
    <location>
        <begin position="154"/>
        <end position="1169"/>
    </location>
</feature>
<evidence type="ECO:0000256" key="6">
    <source>
        <dbReference type="ARBA" id="ARBA00022763"/>
    </source>
</evidence>
<keyword evidence="9" id="KW-0233">DNA recombination</keyword>
<dbReference type="PANTHER" id="PTHR19306">
    <property type="entry name" value="STRUCTURAL MAINTENANCE OF CHROMOSOMES 5,6 SMC5, SMC6"/>
    <property type="match status" value="1"/>
</dbReference>
<comment type="similarity">
    <text evidence="3">Belongs to the SMC family. SMC6 subfamily.</text>
</comment>
<feature type="compositionally biased region" description="Acidic residues" evidence="13">
    <location>
        <begin position="15"/>
        <end position="31"/>
    </location>
</feature>
<dbReference type="PANTHER" id="PTHR19306:SF6">
    <property type="entry name" value="STRUCTURAL MAINTENANCE OF CHROMOSOMES PROTEIN 6"/>
    <property type="match status" value="1"/>
</dbReference>
<dbReference type="GO" id="GO:0030915">
    <property type="term" value="C:Smc5-Smc6 complex"/>
    <property type="evidence" value="ECO:0007669"/>
    <property type="project" value="TreeGrafter"/>
</dbReference>
<dbReference type="GO" id="GO:0000724">
    <property type="term" value="P:double-strand break repair via homologous recombination"/>
    <property type="evidence" value="ECO:0007669"/>
    <property type="project" value="TreeGrafter"/>
</dbReference>
<keyword evidence="6" id="KW-0227">DNA damage</keyword>
<accession>A0A6A6P7E8</accession>
<dbReference type="InterPro" id="IPR003395">
    <property type="entry name" value="RecF/RecN/SMC_N"/>
</dbReference>
<evidence type="ECO:0000256" key="9">
    <source>
        <dbReference type="ARBA" id="ARBA00023172"/>
    </source>
</evidence>
<dbReference type="InterPro" id="IPR027417">
    <property type="entry name" value="P-loop_NTPase"/>
</dbReference>
<dbReference type="GO" id="GO:0003697">
    <property type="term" value="F:single-stranded DNA binding"/>
    <property type="evidence" value="ECO:0007669"/>
    <property type="project" value="TreeGrafter"/>
</dbReference>
<keyword evidence="10" id="KW-0234">DNA repair</keyword>
<evidence type="ECO:0000259" key="14">
    <source>
        <dbReference type="Pfam" id="PF02463"/>
    </source>
</evidence>
<keyword evidence="16" id="KW-1185">Reference proteome</keyword>
<proteinExistence type="inferred from homology"/>
<keyword evidence="8 12" id="KW-0175">Coiled coil</keyword>
<dbReference type="EMBL" id="MU001675">
    <property type="protein sequence ID" value="KAF2459353.1"/>
    <property type="molecule type" value="Genomic_DNA"/>
</dbReference>
<evidence type="ECO:0000256" key="2">
    <source>
        <dbReference type="ARBA" id="ARBA00004286"/>
    </source>
</evidence>
<evidence type="ECO:0000256" key="5">
    <source>
        <dbReference type="ARBA" id="ARBA00022741"/>
    </source>
</evidence>
<feature type="compositionally biased region" description="Acidic residues" evidence="13">
    <location>
        <begin position="52"/>
        <end position="63"/>
    </location>
</feature>
<feature type="coiled-coil region" evidence="12">
    <location>
        <begin position="769"/>
        <end position="810"/>
    </location>
</feature>
<dbReference type="SUPFAM" id="SSF52540">
    <property type="entry name" value="P-loop containing nucleoside triphosphate hydrolases"/>
    <property type="match status" value="1"/>
</dbReference>
<evidence type="ECO:0000313" key="15">
    <source>
        <dbReference type="EMBL" id="KAF2459353.1"/>
    </source>
</evidence>
<dbReference type="Pfam" id="PF02463">
    <property type="entry name" value="SMC_N"/>
    <property type="match status" value="1"/>
</dbReference>
<dbReference type="OrthoDB" id="10072614at2759"/>
<name>A0A6A6P7E8_9PEZI</name>
<organism evidence="15 16">
    <name type="scientific">Lineolata rhizophorae</name>
    <dbReference type="NCBI Taxonomy" id="578093"/>
    <lineage>
        <taxon>Eukaryota</taxon>
        <taxon>Fungi</taxon>
        <taxon>Dikarya</taxon>
        <taxon>Ascomycota</taxon>
        <taxon>Pezizomycotina</taxon>
        <taxon>Dothideomycetes</taxon>
        <taxon>Dothideomycetes incertae sedis</taxon>
        <taxon>Lineolatales</taxon>
        <taxon>Lineolataceae</taxon>
        <taxon>Lineolata</taxon>
    </lineage>
</organism>
<protein>
    <submittedName>
        <fullName evidence="15">DNA repair protein</fullName>
    </submittedName>
</protein>
<dbReference type="Proteomes" id="UP000799766">
    <property type="component" value="Unassembled WGS sequence"/>
</dbReference>
<feature type="coiled-coil region" evidence="12">
    <location>
        <begin position="395"/>
        <end position="545"/>
    </location>
</feature>
<feature type="coiled-coil region" evidence="12">
    <location>
        <begin position="321"/>
        <end position="369"/>
    </location>
</feature>
<evidence type="ECO:0000256" key="3">
    <source>
        <dbReference type="ARBA" id="ARBA00006793"/>
    </source>
</evidence>
<evidence type="ECO:0000256" key="4">
    <source>
        <dbReference type="ARBA" id="ARBA00022454"/>
    </source>
</evidence>
<feature type="compositionally biased region" description="Basic residues" evidence="13">
    <location>
        <begin position="1"/>
        <end position="11"/>
    </location>
</feature>
<dbReference type="GO" id="GO:0035861">
    <property type="term" value="C:site of double-strand break"/>
    <property type="evidence" value="ECO:0007669"/>
    <property type="project" value="TreeGrafter"/>
</dbReference>
<evidence type="ECO:0000256" key="7">
    <source>
        <dbReference type="ARBA" id="ARBA00022840"/>
    </source>
</evidence>